<evidence type="ECO:0000313" key="2">
    <source>
        <dbReference type="Ensembl" id="ENSCABP00000028788.1"/>
    </source>
</evidence>
<evidence type="ECO:0000313" key="3">
    <source>
        <dbReference type="Proteomes" id="UP000694404"/>
    </source>
</evidence>
<keyword evidence="3" id="KW-1185">Reference proteome</keyword>
<evidence type="ECO:0000256" key="1">
    <source>
        <dbReference type="SAM" id="MobiDB-lite"/>
    </source>
</evidence>
<reference evidence="2" key="1">
    <citation type="submission" date="2025-08" db="UniProtKB">
        <authorList>
            <consortium name="Ensembl"/>
        </authorList>
    </citation>
    <scope>IDENTIFICATION</scope>
</reference>
<dbReference type="Ensembl" id="ENSCABT00000031552.1">
    <property type="protein sequence ID" value="ENSCABP00000028788.1"/>
    <property type="gene ID" value="ENSCABG00000021159.1"/>
</dbReference>
<dbReference type="GeneTree" id="ENSGT00950000185324"/>
<protein>
    <submittedName>
        <fullName evidence="2">Uncharacterized protein</fullName>
    </submittedName>
</protein>
<dbReference type="OMA" id="CWGEGIS"/>
<organism evidence="2 3">
    <name type="scientific">Chelonoidis abingdonii</name>
    <name type="common">Abingdon island giant tortoise</name>
    <name type="synonym">Testudo abingdonii</name>
    <dbReference type="NCBI Taxonomy" id="106734"/>
    <lineage>
        <taxon>Eukaryota</taxon>
        <taxon>Metazoa</taxon>
        <taxon>Chordata</taxon>
        <taxon>Craniata</taxon>
        <taxon>Vertebrata</taxon>
        <taxon>Euteleostomi</taxon>
        <taxon>Archelosauria</taxon>
        <taxon>Testudinata</taxon>
        <taxon>Testudines</taxon>
        <taxon>Cryptodira</taxon>
        <taxon>Durocryptodira</taxon>
        <taxon>Testudinoidea</taxon>
        <taxon>Testudinidae</taxon>
        <taxon>Chelonoidis</taxon>
    </lineage>
</organism>
<feature type="region of interest" description="Disordered" evidence="1">
    <location>
        <begin position="99"/>
        <end position="119"/>
    </location>
</feature>
<accession>A0A8C0J8Y9</accession>
<dbReference type="Proteomes" id="UP000694404">
    <property type="component" value="Unplaced"/>
</dbReference>
<name>A0A8C0J8Y9_CHEAB</name>
<reference evidence="2" key="2">
    <citation type="submission" date="2025-09" db="UniProtKB">
        <authorList>
            <consortium name="Ensembl"/>
        </authorList>
    </citation>
    <scope>IDENTIFICATION</scope>
</reference>
<dbReference type="AlphaFoldDB" id="A0A8C0J8Y9"/>
<sequence length="119" mass="11849">SPPFPHNPSAGSPGSYPSPSVCWGEGISASPPVLSPGCSEQGWGATLLTVSLPELPFDWLLSPMNSGAVSGAAGCEWGALALSGAGDLRGGGCIFHQGGMGSAGPPSKSPLQRRYAGEL</sequence>
<proteinExistence type="predicted"/>